<reference evidence="2" key="1">
    <citation type="submission" date="2019-01" db="EMBL/GenBank/DDBJ databases">
        <title>Anaerobic oxidation of ethane by archaea from a marine hydrocarbon seep.</title>
        <authorList>
            <person name="Musat F."/>
        </authorList>
    </citation>
    <scope>NUCLEOTIDE SEQUENCE [LARGE SCALE GENOMIC DNA]</scope>
</reference>
<proteinExistence type="predicted"/>
<gene>
    <name evidence="1" type="ORF">AEth_01622</name>
</gene>
<comment type="caution">
    <text evidence="1">The sequence shown here is derived from an EMBL/GenBank/DDBJ whole genome shotgun (WGS) entry which is preliminary data.</text>
</comment>
<protein>
    <submittedName>
        <fullName evidence="1">Uncharacterized protein</fullName>
    </submittedName>
</protein>
<sequence length="283" mass="31049">MNLNNKTFLSISLLLVFVGSMFLLQYVCAGTTQQDAMEEIVCETYVIDAINETFTKEDFVYGPQTWKPYTSKLPIVPVGETDGNISGDFYIMFIDLYAAPIGKLSNLTDSGAVRVEYTFGNLCGFAAFHTYGYCEKSNRGRGVSWTNSVKGPGVSGYYVTGLKDGSANTPKTEKLEGCHYTHVMVANDNGAEYDDYNDSTYYMKFDHTGGGLNSLHITTDPDNPEGQVTYTANRSGVFYISNTGGRGFCDDAVLMVAISGDIPDDFLLHIKSSGYKSPRDLIT</sequence>
<dbReference type="AlphaFoldDB" id="A0A8B3S122"/>
<name>A0A8B3S122_9EURY</name>
<organism evidence="1 2">
    <name type="scientific">Candidatus Argoarchaeum ethanivorans</name>
    <dbReference type="NCBI Taxonomy" id="2608793"/>
    <lineage>
        <taxon>Archaea</taxon>
        <taxon>Methanobacteriati</taxon>
        <taxon>Methanobacteriota</taxon>
        <taxon>Stenosarchaea group</taxon>
        <taxon>Methanomicrobia</taxon>
        <taxon>Methanosarcinales</taxon>
        <taxon>Methanosarcinales incertae sedis</taxon>
        <taxon>GOM Arc I cluster</taxon>
        <taxon>Candidatus Argoarchaeum</taxon>
    </lineage>
</organism>
<dbReference type="Proteomes" id="UP000291831">
    <property type="component" value="Unassembled WGS sequence"/>
</dbReference>
<evidence type="ECO:0000313" key="2">
    <source>
        <dbReference type="Proteomes" id="UP000291831"/>
    </source>
</evidence>
<evidence type="ECO:0000313" key="1">
    <source>
        <dbReference type="EMBL" id="RZB29018.1"/>
    </source>
</evidence>
<dbReference type="EMBL" id="RPGO01000033">
    <property type="protein sequence ID" value="RZB29018.1"/>
    <property type="molecule type" value="Genomic_DNA"/>
</dbReference>
<accession>A0A8B3S122</accession>